<dbReference type="InterPro" id="IPR001387">
    <property type="entry name" value="Cro/C1-type_HTH"/>
</dbReference>
<comment type="caution">
    <text evidence="3">The sequence shown here is derived from an EMBL/GenBank/DDBJ whole genome shotgun (WGS) entry which is preliminary data.</text>
</comment>
<keyword evidence="4" id="KW-1185">Reference proteome</keyword>
<evidence type="ECO:0000313" key="4">
    <source>
        <dbReference type="Proteomes" id="UP000256520"/>
    </source>
</evidence>
<gene>
    <name evidence="3" type="ORF">CWR45_15820</name>
</gene>
<dbReference type="EMBL" id="PIOD01000021">
    <property type="protein sequence ID" value="RDW15961.1"/>
    <property type="molecule type" value="Genomic_DNA"/>
</dbReference>
<proteinExistence type="predicted"/>
<accession>A0A3D8PL56</accession>
<evidence type="ECO:0000313" key="3">
    <source>
        <dbReference type="EMBL" id="RDW15961.1"/>
    </source>
</evidence>
<feature type="domain" description="HTH cro/C1-type" evidence="2">
    <location>
        <begin position="4"/>
        <end position="58"/>
    </location>
</feature>
<evidence type="ECO:0000259" key="2">
    <source>
        <dbReference type="PROSITE" id="PS50943"/>
    </source>
</evidence>
<dbReference type="CDD" id="cd00093">
    <property type="entry name" value="HTH_XRE"/>
    <property type="match status" value="1"/>
</dbReference>
<dbReference type="PANTHER" id="PTHR46558:SF4">
    <property type="entry name" value="DNA-BIDING PHAGE PROTEIN"/>
    <property type="match status" value="1"/>
</dbReference>
<dbReference type="AlphaFoldDB" id="A0A3D8PL56"/>
<dbReference type="SUPFAM" id="SSF47413">
    <property type="entry name" value="lambda repressor-like DNA-binding domains"/>
    <property type="match status" value="1"/>
</dbReference>
<dbReference type="Proteomes" id="UP000256520">
    <property type="component" value="Unassembled WGS sequence"/>
</dbReference>
<reference evidence="4" key="1">
    <citation type="submission" date="2017-11" db="EMBL/GenBank/DDBJ databases">
        <authorList>
            <person name="Zhu W."/>
        </authorList>
    </citation>
    <scope>NUCLEOTIDE SEQUENCE [LARGE SCALE GENOMIC DNA]</scope>
    <source>
        <strain evidence="4">CAU 1051</strain>
    </source>
</reference>
<evidence type="ECO:0000256" key="1">
    <source>
        <dbReference type="ARBA" id="ARBA00023125"/>
    </source>
</evidence>
<dbReference type="PROSITE" id="PS50943">
    <property type="entry name" value="HTH_CROC1"/>
    <property type="match status" value="1"/>
</dbReference>
<sequence length="75" mass="8301">MSRMKEIRLQKGLKQKDVASITGLSKPAISLFENGKSKPSMNSAFKIAQALGVTVDELFSLDFLNEIVERKFLGV</sequence>
<dbReference type="Pfam" id="PF01381">
    <property type="entry name" value="HTH_3"/>
    <property type="match status" value="1"/>
</dbReference>
<dbReference type="InterPro" id="IPR010982">
    <property type="entry name" value="Lambda_DNA-bd_dom_sf"/>
</dbReference>
<name>A0A3D8PL56_9BACI</name>
<dbReference type="Gene3D" id="1.10.260.40">
    <property type="entry name" value="lambda repressor-like DNA-binding domains"/>
    <property type="match status" value="1"/>
</dbReference>
<dbReference type="GO" id="GO:0003677">
    <property type="term" value="F:DNA binding"/>
    <property type="evidence" value="ECO:0007669"/>
    <property type="project" value="UniProtKB-KW"/>
</dbReference>
<organism evidence="3 4">
    <name type="scientific">Oceanobacillus chungangensis</name>
    <dbReference type="NCBI Taxonomy" id="1229152"/>
    <lineage>
        <taxon>Bacteria</taxon>
        <taxon>Bacillati</taxon>
        <taxon>Bacillota</taxon>
        <taxon>Bacilli</taxon>
        <taxon>Bacillales</taxon>
        <taxon>Bacillaceae</taxon>
        <taxon>Oceanobacillus</taxon>
    </lineage>
</organism>
<dbReference type="OrthoDB" id="290878at2"/>
<protein>
    <submittedName>
        <fullName evidence="3">XRE family transcriptional regulator</fullName>
    </submittedName>
</protein>
<keyword evidence="1" id="KW-0238">DNA-binding</keyword>
<dbReference type="RefSeq" id="WP_115750840.1">
    <property type="nucleotide sequence ID" value="NZ_PIOD01000021.1"/>
</dbReference>
<dbReference type="PANTHER" id="PTHR46558">
    <property type="entry name" value="TRACRIPTIONAL REGULATORY PROTEIN-RELATED-RELATED"/>
    <property type="match status" value="1"/>
</dbReference>
<dbReference type="SMART" id="SM00530">
    <property type="entry name" value="HTH_XRE"/>
    <property type="match status" value="1"/>
</dbReference>